<accession>A0AB34K3Z0</accession>
<reference evidence="3 4" key="1">
    <citation type="journal article" date="2024" name="Science">
        <title>Giant polyketide synthase enzymes in the biosynthesis of giant marine polyether toxins.</title>
        <authorList>
            <person name="Fallon T.R."/>
            <person name="Shende V.V."/>
            <person name="Wierzbicki I.H."/>
            <person name="Pendleton A.L."/>
            <person name="Watervoot N.F."/>
            <person name="Auber R.P."/>
            <person name="Gonzalez D.J."/>
            <person name="Wisecaver J.H."/>
            <person name="Moore B.S."/>
        </authorList>
    </citation>
    <scope>NUCLEOTIDE SEQUENCE [LARGE SCALE GENOMIC DNA]</scope>
    <source>
        <strain evidence="3 4">12B1</strain>
    </source>
</reference>
<feature type="compositionally biased region" description="Basic and acidic residues" evidence="2">
    <location>
        <begin position="1"/>
        <end position="22"/>
    </location>
</feature>
<feature type="region of interest" description="Disordered" evidence="2">
    <location>
        <begin position="640"/>
        <end position="687"/>
    </location>
</feature>
<evidence type="ECO:0000313" key="3">
    <source>
        <dbReference type="EMBL" id="KAL1528785.1"/>
    </source>
</evidence>
<feature type="compositionally biased region" description="Polar residues" evidence="2">
    <location>
        <begin position="494"/>
        <end position="506"/>
    </location>
</feature>
<dbReference type="Proteomes" id="UP001515480">
    <property type="component" value="Unassembled WGS sequence"/>
</dbReference>
<proteinExistence type="predicted"/>
<feature type="compositionally biased region" description="Low complexity" evidence="2">
    <location>
        <begin position="1681"/>
        <end position="1694"/>
    </location>
</feature>
<organism evidence="3 4">
    <name type="scientific">Prymnesium parvum</name>
    <name type="common">Toxic golden alga</name>
    <dbReference type="NCBI Taxonomy" id="97485"/>
    <lineage>
        <taxon>Eukaryota</taxon>
        <taxon>Haptista</taxon>
        <taxon>Haptophyta</taxon>
        <taxon>Prymnesiophyceae</taxon>
        <taxon>Prymnesiales</taxon>
        <taxon>Prymnesiaceae</taxon>
        <taxon>Prymnesium</taxon>
    </lineage>
</organism>
<feature type="region of interest" description="Disordered" evidence="2">
    <location>
        <begin position="1863"/>
        <end position="1921"/>
    </location>
</feature>
<feature type="region of interest" description="Disordered" evidence="2">
    <location>
        <begin position="1"/>
        <end position="33"/>
    </location>
</feature>
<evidence type="ECO:0000256" key="2">
    <source>
        <dbReference type="SAM" id="MobiDB-lite"/>
    </source>
</evidence>
<feature type="region of interest" description="Disordered" evidence="2">
    <location>
        <begin position="853"/>
        <end position="876"/>
    </location>
</feature>
<keyword evidence="4" id="KW-1185">Reference proteome</keyword>
<gene>
    <name evidence="3" type="ORF">AB1Y20_010111</name>
</gene>
<protein>
    <submittedName>
        <fullName evidence="3">Uncharacterized protein</fullName>
    </submittedName>
</protein>
<comment type="caution">
    <text evidence="3">The sequence shown here is derived from an EMBL/GenBank/DDBJ whole genome shotgun (WGS) entry which is preliminary data.</text>
</comment>
<sequence>MDEEHGAPSHGGLREEDARVETPRLSAGISPTVSEQIEAQVPLLSLGWSAADEEKLKRDELRIQRLSELLDEREDRRREAVLVSLLERDRARAPLAPDTPTEGRAQGADHFAVPNICARTWESSSSPRAAEAVRVAWEGGASGEEAEALPERRAPAALPIHQPPAAARTPYRAVYPPSDTFEWVARSRASTAPPHSFSSFAADPMEHEEALRPSSLEDLPSADSFEAYLEELRLSARRAFERAPASNPLHGARHRTSALPPAIRARSPKDAADAIEAAAIAARLPSRSSAAQLEQRLRLELQVHEAMGQLERRVNEAHRLHADLGSNMHADAVREVYALSSARREEAEGAGIALLQRQLEAQQREHRERIAQIHSLGLASSVSGAFPVLDRASSGREEASSVEAAVGEIGDELLAHLAGELGGEVAREAMSEVIGEVAGGLIGELISQVTDELAREEVESQLAAAAGALSHASSNEESRASKSGSHSAACEGGITSSRAPSENGVSTHEPLLAALPGALEARRYSPADEAARGKPGALRLLVEGPPEQGDAVRYEVSVPAGVAPGSSFLASVGGRTVRVPVPLGIDPLVSLVIEMEPQPGLWVVDLPERAREGDSFHVSLAGEVRLVTVPGVGVEDSRRAGAAMSGVGLSPQRLTRRSRGARLSRVAYESESDGESRESGSSGESWTHAWAPRAASASEASVHAAPSIERELLRVLLEERQYKGGEEAELSGKVLSRISEQAQNTLSWSDIRQQEAAAEREAHKQLRALKAKSRKQVRHAEREIFRSLARRKAELFASQVPPAQTVDTLPTFRRDGTVLTDVAGDVEPLADVEPPACDGTLSADATDAWAELEAGSQGSTLRQASERRDDDALAISSGGGDDALDAAAAFADASGAALNLAEVVSPARKAGQAPADADLRASGYHEAHEESMEEQYDDSFLPGTPSLTMREEGLNAGASMRSVRSVGSVMEEEGLNTGASMRSMRSVESVMEDEGLNTGASMRSMRSVETAIEEEGIGFDQASTAIEESYASMMEEESISDGFARGGRPQEGASSVIEETSMQDGASVVGSDIEIRQSYASMVDEASIQESMGHRYGESTFEKESRASVMEEYMSDYEGSEAASQVARPSPGANAGLPSHTFAVACAQVLSEVQSVEFPSESSIASELALSELAPQREVLSELRKQLLQRRQEAQALLEEAHLSERVQKKRQALAAEERELLAQLEACERIIQQSQRRLHASEEDVPLEESGFGSRGYPAEVSIAQEDSIADDVGEASGVAQMLDESIGMVGEESGAEMVESKAAAGAAEEIGVDVSEEIGVDVAEESDMGVAEESDMGVGEESGMGVGEESGMGVGEESGMGVGEESGMGVGEESGMGVGEESGMRVVEESAMGVGEESAMGLVEESAMGVVEESGMIAEESGAVPEESGVGVADESGARSVMDVAESVSHELSIYSDRTRSGSAIEESAGLLAGASSGGGVASVQSDSIITETVSVKEGETVLSSAHSAPLSESAQEAADESHPESEIDEIASVSGSDVERRSTRCGDSAVYPSDSSVGAGSAVGDSAARAAVHAGVAAPADEIGSDVDIVSEVGTVEEEEISVPGSVSQPLAGGAEESISARLPGEESFPSYAPSSVVESARDSARLLAPAEATEMEKSMSGEIGESHGSIPEEESLESSAAAREAAGASRALRDQTAAESGRAREDFATEAIEKSSGALSVDDDKSVKAAEAGTGPREAVAPASAPLATEGTRAAVPEQLADALTEALLDELVAEQMSVVLATPAAMERQVDAITHRLLETMVREAALLIRSQADARASSRAAYADSPALRHLEPLTDLLLDEILRELLLELRPRVAAPPEASAARSLPKPPLPQGLGRAAPPPPPPAAAASAQSAAHDELSRLPPLRRPSASAPAGGAAELLTVPHPSRAEAIVRDALEAQQSSAGPLLLSDAIRSMRERLVSEQAGTAWQGGGTSHGAGAPADARTRHVGAWANLVAAVCSEALTEAQTTRKLIEQPVVSPLPLHVQLGSTPPALLKRWQETAARETVERLSKAYVGGSSRESSTDVLSLDDDAKLKMELKDVRELEVVMAAERHRLRLAVQQEVAEAVLLQLLREAVDGLPK</sequence>
<feature type="region of interest" description="Disordered" evidence="2">
    <location>
        <begin position="1329"/>
        <end position="1355"/>
    </location>
</feature>
<feature type="region of interest" description="Disordered" evidence="2">
    <location>
        <begin position="1655"/>
        <end position="1753"/>
    </location>
</feature>
<feature type="coiled-coil region" evidence="1">
    <location>
        <begin position="1177"/>
        <end position="1245"/>
    </location>
</feature>
<evidence type="ECO:0000313" key="4">
    <source>
        <dbReference type="Proteomes" id="UP001515480"/>
    </source>
</evidence>
<feature type="compositionally biased region" description="Polar residues" evidence="2">
    <location>
        <begin position="1504"/>
        <end position="1517"/>
    </location>
</feature>
<name>A0AB34K3Z0_PRYPA</name>
<feature type="compositionally biased region" description="Basic and acidic residues" evidence="2">
    <location>
        <begin position="1705"/>
        <end position="1717"/>
    </location>
</feature>
<feature type="compositionally biased region" description="Gly residues" evidence="2">
    <location>
        <begin position="1342"/>
        <end position="1355"/>
    </location>
</feature>
<keyword evidence="1" id="KW-0175">Coiled coil</keyword>
<feature type="region of interest" description="Disordered" evidence="2">
    <location>
        <begin position="1503"/>
        <end position="1564"/>
    </location>
</feature>
<dbReference type="EMBL" id="JBGBPQ010000002">
    <property type="protein sequence ID" value="KAL1528785.1"/>
    <property type="molecule type" value="Genomic_DNA"/>
</dbReference>
<feature type="region of interest" description="Disordered" evidence="2">
    <location>
        <begin position="469"/>
        <end position="506"/>
    </location>
</feature>
<evidence type="ECO:0000256" key="1">
    <source>
        <dbReference type="SAM" id="Coils"/>
    </source>
</evidence>
<feature type="compositionally biased region" description="Low complexity" evidence="2">
    <location>
        <begin position="1907"/>
        <end position="1921"/>
    </location>
</feature>